<dbReference type="Pfam" id="PF00696">
    <property type="entry name" value="AA_kinase"/>
    <property type="match status" value="1"/>
</dbReference>
<organism evidence="7 8">
    <name type="scientific">Odoribacter splanchnicus</name>
    <dbReference type="NCBI Taxonomy" id="28118"/>
    <lineage>
        <taxon>Bacteria</taxon>
        <taxon>Pseudomonadati</taxon>
        <taxon>Bacteroidota</taxon>
        <taxon>Bacteroidia</taxon>
        <taxon>Bacteroidales</taxon>
        <taxon>Odoribacteraceae</taxon>
        <taxon>Odoribacter</taxon>
    </lineage>
</organism>
<proteinExistence type="inferred from homology"/>
<dbReference type="PANTHER" id="PTHR30409:SF1">
    <property type="entry name" value="CARBAMATE KINASE-RELATED"/>
    <property type="match status" value="1"/>
</dbReference>
<sequence>MEEKKLAVIALGGNAILRGNQKGTVEEQNQNIRETLENLIYLVREGYNLIITHGNGPQVGNILMSDDAGVKMYGLPPMTLDMCVAYSQGEIGYMIERNLRNILREHGLTRHVVSMISQVVVDEHDPALQNPTKRVGRIYTREEADKLAAEHGWIFKEEIKVEGGWRRVVPSPAPIDFKNAALVERMARSGSIVITGGGGGIPVYVDGEGMLQPLEGVIDKDLASAMIGARVKADELYILTDVPYIYKDFRKPTQEVLEFLDYADTMKYLEAGTFGEGSMAPKIRACLSFVEKGGQKAVITEATKLEDRRYGSKITMHYD</sequence>
<dbReference type="EMBL" id="JAKNDN010000051">
    <property type="protein sequence ID" value="MCG4961945.1"/>
    <property type="molecule type" value="Genomic_DNA"/>
</dbReference>
<evidence type="ECO:0000313" key="8">
    <source>
        <dbReference type="Proteomes" id="UP000284243"/>
    </source>
</evidence>
<reference evidence="6" key="2">
    <citation type="submission" date="2022-01" db="EMBL/GenBank/DDBJ databases">
        <title>Collection of gut derived symbiotic bacterial strains cultured from healthy donors.</title>
        <authorList>
            <person name="Lin H."/>
            <person name="Kohout C."/>
            <person name="Waligurski E."/>
            <person name="Pamer E.G."/>
        </authorList>
    </citation>
    <scope>NUCLEOTIDE SEQUENCE</scope>
    <source>
        <strain evidence="6">DFI.1.149</strain>
    </source>
</reference>
<gene>
    <name evidence="7" type="ORF">DWW57_16870</name>
    <name evidence="6" type="ORF">L0P03_19180</name>
</gene>
<keyword evidence="2 4" id="KW-0808">Transferase</keyword>
<comment type="caution">
    <text evidence="7">The sequence shown here is derived from an EMBL/GenBank/DDBJ whole genome shotgun (WGS) entry which is preliminary data.</text>
</comment>
<feature type="domain" description="Aspartate/glutamate/uridylate kinase" evidence="5">
    <location>
        <begin position="5"/>
        <end position="300"/>
    </location>
</feature>
<dbReference type="PANTHER" id="PTHR30409">
    <property type="entry name" value="CARBAMATE KINASE"/>
    <property type="match status" value="1"/>
</dbReference>
<dbReference type="GO" id="GO:0019546">
    <property type="term" value="P:L-arginine deiminase pathway"/>
    <property type="evidence" value="ECO:0007669"/>
    <property type="project" value="TreeGrafter"/>
</dbReference>
<dbReference type="CDD" id="cd04235">
    <property type="entry name" value="AAK_CK"/>
    <property type="match status" value="1"/>
</dbReference>
<evidence type="ECO:0000256" key="3">
    <source>
        <dbReference type="ARBA" id="ARBA00022777"/>
    </source>
</evidence>
<dbReference type="GO" id="GO:0005829">
    <property type="term" value="C:cytosol"/>
    <property type="evidence" value="ECO:0007669"/>
    <property type="project" value="TreeGrafter"/>
</dbReference>
<evidence type="ECO:0000259" key="5">
    <source>
        <dbReference type="Pfam" id="PF00696"/>
    </source>
</evidence>
<evidence type="ECO:0000256" key="2">
    <source>
        <dbReference type="ARBA" id="ARBA00022679"/>
    </source>
</evidence>
<keyword evidence="3 4" id="KW-0418">Kinase</keyword>
<dbReference type="PRINTS" id="PR01469">
    <property type="entry name" value="CARBMTKINASE"/>
</dbReference>
<reference evidence="7 8" key="1">
    <citation type="submission" date="2018-08" db="EMBL/GenBank/DDBJ databases">
        <title>A genome reference for cultivated species of the human gut microbiota.</title>
        <authorList>
            <person name="Zou Y."/>
            <person name="Xue W."/>
            <person name="Luo G."/>
        </authorList>
    </citation>
    <scope>NUCLEOTIDE SEQUENCE [LARGE SCALE GENOMIC DNA]</scope>
    <source>
        <strain evidence="7 8">AF16-14</strain>
    </source>
</reference>
<dbReference type="RefSeq" id="WP_022160993.1">
    <property type="nucleotide sequence ID" value="NZ_BAABYK010000001.1"/>
</dbReference>
<dbReference type="GO" id="GO:0008804">
    <property type="term" value="F:carbamate kinase activity"/>
    <property type="evidence" value="ECO:0007669"/>
    <property type="project" value="InterPro"/>
</dbReference>
<accession>A0A412TKD5</accession>
<protein>
    <recommendedName>
        <fullName evidence="4">Carbamate kinase</fullName>
    </recommendedName>
</protein>
<evidence type="ECO:0000256" key="4">
    <source>
        <dbReference type="PIRNR" id="PIRNR000723"/>
    </source>
</evidence>
<dbReference type="InterPro" id="IPR036393">
    <property type="entry name" value="AceGlu_kinase-like_sf"/>
</dbReference>
<name>A0A412TKD5_9BACT</name>
<evidence type="ECO:0000313" key="7">
    <source>
        <dbReference type="EMBL" id="RGU54235.1"/>
    </source>
</evidence>
<dbReference type="AlphaFoldDB" id="A0A412TKD5"/>
<dbReference type="InterPro" id="IPR003964">
    <property type="entry name" value="Carb_kinase"/>
</dbReference>
<comment type="similarity">
    <text evidence="1 4">Belongs to the carbamate kinase family.</text>
</comment>
<dbReference type="PIRSF" id="PIRSF000723">
    <property type="entry name" value="Carbamate_kin"/>
    <property type="match status" value="1"/>
</dbReference>
<dbReference type="InterPro" id="IPR001048">
    <property type="entry name" value="Asp/Glu/Uridylate_kinase"/>
</dbReference>
<dbReference type="Gene3D" id="3.40.1160.10">
    <property type="entry name" value="Acetylglutamate kinase-like"/>
    <property type="match status" value="1"/>
</dbReference>
<evidence type="ECO:0000313" key="6">
    <source>
        <dbReference type="EMBL" id="MCG4961945.1"/>
    </source>
</evidence>
<dbReference type="SUPFAM" id="SSF53633">
    <property type="entry name" value="Carbamate kinase-like"/>
    <property type="match status" value="1"/>
</dbReference>
<dbReference type="EMBL" id="QRYC01000035">
    <property type="protein sequence ID" value="RGU54235.1"/>
    <property type="molecule type" value="Genomic_DNA"/>
</dbReference>
<dbReference type="Proteomes" id="UP000284243">
    <property type="component" value="Unassembled WGS sequence"/>
</dbReference>
<dbReference type="NCBIfam" id="NF009007">
    <property type="entry name" value="PRK12352.1"/>
    <property type="match status" value="1"/>
</dbReference>
<dbReference type="Proteomes" id="UP001199750">
    <property type="component" value="Unassembled WGS sequence"/>
</dbReference>
<evidence type="ECO:0000256" key="1">
    <source>
        <dbReference type="ARBA" id="ARBA00011066"/>
    </source>
</evidence>